<reference evidence="7" key="1">
    <citation type="journal article" date="2018" name="Genome Biol.">
        <title>SKESA: strategic k-mer extension for scrupulous assemblies.</title>
        <authorList>
            <person name="Souvorov A."/>
            <person name="Agarwala R."/>
            <person name="Lipman D.J."/>
        </authorList>
    </citation>
    <scope>NUCLEOTIDE SEQUENCE</scope>
    <source>
        <strain evidence="9">09-0793</strain>
        <strain evidence="8">12-2229</strain>
        <strain evidence="10">13-4047</strain>
        <strain evidence="7">13-7331</strain>
    </source>
</reference>
<dbReference type="GO" id="GO:0003676">
    <property type="term" value="F:nucleic acid binding"/>
    <property type="evidence" value="ECO:0007669"/>
    <property type="project" value="InterPro"/>
</dbReference>
<evidence type="ECO:0000256" key="4">
    <source>
        <dbReference type="SAM" id="Phobius"/>
    </source>
</evidence>
<keyword evidence="4" id="KW-0472">Membrane</keyword>
<dbReference type="PROSITE" id="PS50830">
    <property type="entry name" value="TNASE_3"/>
    <property type="match status" value="1"/>
</dbReference>
<evidence type="ECO:0000256" key="3">
    <source>
        <dbReference type="ARBA" id="ARBA00022801"/>
    </source>
</evidence>
<evidence type="ECO:0000313" key="9">
    <source>
        <dbReference type="EMBL" id="HAE7520127.1"/>
    </source>
</evidence>
<evidence type="ECO:0000256" key="1">
    <source>
        <dbReference type="ARBA" id="ARBA00022722"/>
    </source>
</evidence>
<keyword evidence="2" id="KW-0255">Endonuclease</keyword>
<dbReference type="EMBL" id="DAASLT010000009">
    <property type="protein sequence ID" value="HAE6051962.1"/>
    <property type="molecule type" value="Genomic_DNA"/>
</dbReference>
<evidence type="ECO:0000256" key="2">
    <source>
        <dbReference type="ARBA" id="ARBA00022759"/>
    </source>
</evidence>
<keyword evidence="4" id="KW-0812">Transmembrane</keyword>
<dbReference type="Pfam" id="PF00565">
    <property type="entry name" value="SNase"/>
    <property type="match status" value="1"/>
</dbReference>
<dbReference type="EMBL" id="DAAMJS010000002">
    <property type="protein sequence ID" value="HAC6946899.1"/>
    <property type="molecule type" value="Genomic_DNA"/>
</dbReference>
<sequence>MVSSVWFCQQLAMREVLGKFFLTHLGYASVRIGFLFSRGIVSSSVIRRFYRLAQTADRSASPYTYRPPPLTGRVIRVIDGDTVVVLTQPERTVRVRLSGIDAPEKGLPFGQRACQFLASRVAGRVVEIAGGNRDLYDRALRTLWADGRDINEWPGHSVSGMWRKILHTCSARMQPGREKGALVGAIAGSSLAVT</sequence>
<dbReference type="PROSITE" id="PS01123">
    <property type="entry name" value="TNASE_1"/>
    <property type="match status" value="1"/>
</dbReference>
<dbReference type="PANTHER" id="PTHR12302:SF3">
    <property type="entry name" value="SERINE_THREONINE-PROTEIN KINASE 31"/>
    <property type="match status" value="1"/>
</dbReference>
<feature type="domain" description="TNase-like" evidence="5">
    <location>
        <begin position="68"/>
        <end position="152"/>
    </location>
</feature>
<dbReference type="PANTHER" id="PTHR12302">
    <property type="entry name" value="EBNA2 BINDING PROTEIN P100"/>
    <property type="match status" value="1"/>
</dbReference>
<evidence type="ECO:0000313" key="6">
    <source>
        <dbReference type="EMBL" id="ECG4536774.1"/>
    </source>
</evidence>
<name>A0A5Y2YCF9_SALET</name>
<gene>
    <name evidence="6" type="ORF">E0S65_08715</name>
    <name evidence="7" type="ORF">G0D41_06860</name>
    <name evidence="8" type="ORF">G4I76_003793</name>
    <name evidence="9" type="ORF">G4P10_004663</name>
    <name evidence="10" type="ORF">G4P47_003281</name>
</gene>
<accession>A0A5Y2YCF9</accession>
<dbReference type="EMBL" id="AAIOLQ010000005">
    <property type="protein sequence ID" value="ECG4536774.1"/>
    <property type="molecule type" value="Genomic_DNA"/>
</dbReference>
<dbReference type="AlphaFoldDB" id="A0A5Y2YCF9"/>
<protein>
    <recommendedName>
        <fullName evidence="5">TNase-like domain-containing protein</fullName>
    </recommendedName>
</protein>
<reference evidence="7" key="2">
    <citation type="submission" date="2018-07" db="EMBL/GenBank/DDBJ databases">
        <authorList>
            <consortium name="NCBI Pathogen Detection Project"/>
        </authorList>
    </citation>
    <scope>NUCLEOTIDE SEQUENCE</scope>
    <source>
        <strain evidence="9">09-0793</strain>
        <strain evidence="8">12-2229</strain>
        <strain evidence="10">13-4047</strain>
        <strain evidence="7">13-7331</strain>
    </source>
</reference>
<keyword evidence="4" id="KW-1133">Transmembrane helix</keyword>
<evidence type="ECO:0000259" key="5">
    <source>
        <dbReference type="PROSITE" id="PS50830"/>
    </source>
</evidence>
<evidence type="ECO:0000313" key="7">
    <source>
        <dbReference type="EMBL" id="HAC6946899.1"/>
    </source>
</evidence>
<dbReference type="SMART" id="SM00318">
    <property type="entry name" value="SNc"/>
    <property type="match status" value="1"/>
</dbReference>
<evidence type="ECO:0000313" key="10">
    <source>
        <dbReference type="EMBL" id="HAE7704291.1"/>
    </source>
</evidence>
<dbReference type="InterPro" id="IPR016071">
    <property type="entry name" value="Staphylococal_nuclease_OB-fold"/>
</dbReference>
<dbReference type="EMBL" id="DAASXX010000065">
    <property type="protein sequence ID" value="HAE7520127.1"/>
    <property type="molecule type" value="Genomic_DNA"/>
</dbReference>
<dbReference type="EMBL" id="DAASZT010000004">
    <property type="protein sequence ID" value="HAE7704291.1"/>
    <property type="molecule type" value="Genomic_DNA"/>
</dbReference>
<reference evidence="6" key="3">
    <citation type="submission" date="2019-03" db="EMBL/GenBank/DDBJ databases">
        <authorList>
            <person name="Ashton P.M."/>
            <person name="Dallman T."/>
            <person name="Nair S."/>
            <person name="De Pinna E."/>
            <person name="Peters T."/>
            <person name="Grant K."/>
        </authorList>
    </citation>
    <scope>NUCLEOTIDE SEQUENCE [LARGE SCALE GENOMIC DNA]</scope>
    <source>
        <strain evidence="6">314986</strain>
    </source>
</reference>
<dbReference type="InterPro" id="IPR002071">
    <property type="entry name" value="Thermonucl_AS"/>
</dbReference>
<dbReference type="SUPFAM" id="SSF50199">
    <property type="entry name" value="Staphylococcal nuclease"/>
    <property type="match status" value="1"/>
</dbReference>
<feature type="transmembrane region" description="Helical" evidence="4">
    <location>
        <begin position="20"/>
        <end position="41"/>
    </location>
</feature>
<keyword evidence="3" id="KW-0378">Hydrolase</keyword>
<evidence type="ECO:0000313" key="8">
    <source>
        <dbReference type="EMBL" id="HAE6051962.1"/>
    </source>
</evidence>
<dbReference type="GO" id="GO:0016787">
    <property type="term" value="F:hydrolase activity"/>
    <property type="evidence" value="ECO:0007669"/>
    <property type="project" value="UniProtKB-KW"/>
</dbReference>
<dbReference type="Proteomes" id="UP000839596">
    <property type="component" value="Unassembled WGS sequence"/>
</dbReference>
<comment type="caution">
    <text evidence="6">The sequence shown here is derived from an EMBL/GenBank/DDBJ whole genome shotgun (WGS) entry which is preliminary data.</text>
</comment>
<dbReference type="Gene3D" id="2.40.50.90">
    <property type="match status" value="1"/>
</dbReference>
<proteinExistence type="predicted"/>
<dbReference type="InterPro" id="IPR035437">
    <property type="entry name" value="SNase_OB-fold_sf"/>
</dbReference>
<keyword evidence="1" id="KW-0540">Nuclease</keyword>
<dbReference type="GO" id="GO:0004519">
    <property type="term" value="F:endonuclease activity"/>
    <property type="evidence" value="ECO:0007669"/>
    <property type="project" value="UniProtKB-KW"/>
</dbReference>
<organism evidence="6">
    <name type="scientific">Salmonella enterica subsp. enterica serovar Javiana</name>
    <dbReference type="NCBI Taxonomy" id="363569"/>
    <lineage>
        <taxon>Bacteria</taxon>
        <taxon>Pseudomonadati</taxon>
        <taxon>Pseudomonadota</taxon>
        <taxon>Gammaproteobacteria</taxon>
        <taxon>Enterobacterales</taxon>
        <taxon>Enterobacteriaceae</taxon>
        <taxon>Salmonella</taxon>
    </lineage>
</organism>